<evidence type="ECO:0000256" key="7">
    <source>
        <dbReference type="ARBA" id="ARBA00023136"/>
    </source>
</evidence>
<feature type="domain" description="Leucine-rich repeat-containing N-terminal plant-type" evidence="10">
    <location>
        <begin position="37"/>
        <end position="89"/>
    </location>
</feature>
<dbReference type="InterPro" id="IPR013210">
    <property type="entry name" value="LRR_N_plant-typ"/>
</dbReference>
<keyword evidence="7" id="KW-0472">Membrane</keyword>
<keyword evidence="5 9" id="KW-0732">Signal</keyword>
<keyword evidence="3" id="KW-0134">Cell wall</keyword>
<dbReference type="InterPro" id="IPR053211">
    <property type="entry name" value="DNA_repair-toleration"/>
</dbReference>
<keyword evidence="6" id="KW-0677">Repeat</keyword>
<evidence type="ECO:0000256" key="9">
    <source>
        <dbReference type="SAM" id="SignalP"/>
    </source>
</evidence>
<dbReference type="Gene3D" id="3.80.10.10">
    <property type="entry name" value="Ribonuclease Inhibitor"/>
    <property type="match status" value="1"/>
</dbReference>
<proteinExistence type="inferred from homology"/>
<evidence type="ECO:0000256" key="8">
    <source>
        <dbReference type="ARBA" id="ARBA00038043"/>
    </source>
</evidence>
<evidence type="ECO:0000256" key="2">
    <source>
        <dbReference type="ARBA" id="ARBA00004370"/>
    </source>
</evidence>
<dbReference type="InterPro" id="IPR001611">
    <property type="entry name" value="Leu-rich_rpt"/>
</dbReference>
<evidence type="ECO:0000313" key="11">
    <source>
        <dbReference type="EMBL" id="KAK9928879.1"/>
    </source>
</evidence>
<dbReference type="Proteomes" id="UP001457282">
    <property type="component" value="Unassembled WGS sequence"/>
</dbReference>
<dbReference type="Pfam" id="PF08263">
    <property type="entry name" value="LRRNT_2"/>
    <property type="match status" value="1"/>
</dbReference>
<dbReference type="SUPFAM" id="SSF52058">
    <property type="entry name" value="L domain-like"/>
    <property type="match status" value="1"/>
</dbReference>
<keyword evidence="3" id="KW-0964">Secreted</keyword>
<dbReference type="InterPro" id="IPR032675">
    <property type="entry name" value="LRR_dom_sf"/>
</dbReference>
<name>A0AAW1WXN7_RUBAR</name>
<evidence type="ECO:0000259" key="10">
    <source>
        <dbReference type="Pfam" id="PF08263"/>
    </source>
</evidence>
<keyword evidence="12" id="KW-1185">Reference proteome</keyword>
<evidence type="ECO:0000256" key="1">
    <source>
        <dbReference type="ARBA" id="ARBA00004191"/>
    </source>
</evidence>
<evidence type="ECO:0000256" key="3">
    <source>
        <dbReference type="ARBA" id="ARBA00022512"/>
    </source>
</evidence>
<comment type="caution">
    <text evidence="11">The sequence shown here is derived from an EMBL/GenBank/DDBJ whole genome shotgun (WGS) entry which is preliminary data.</text>
</comment>
<reference evidence="11 12" key="1">
    <citation type="journal article" date="2023" name="G3 (Bethesda)">
        <title>A chromosome-length genome assembly and annotation of blackberry (Rubus argutus, cv. 'Hillquist').</title>
        <authorList>
            <person name="Bruna T."/>
            <person name="Aryal R."/>
            <person name="Dudchenko O."/>
            <person name="Sargent D.J."/>
            <person name="Mead D."/>
            <person name="Buti M."/>
            <person name="Cavallini A."/>
            <person name="Hytonen T."/>
            <person name="Andres J."/>
            <person name="Pham M."/>
            <person name="Weisz D."/>
            <person name="Mascagni F."/>
            <person name="Usai G."/>
            <person name="Natali L."/>
            <person name="Bassil N."/>
            <person name="Fernandez G.E."/>
            <person name="Lomsadze A."/>
            <person name="Armour M."/>
            <person name="Olukolu B."/>
            <person name="Poorten T."/>
            <person name="Britton C."/>
            <person name="Davik J."/>
            <person name="Ashrafi H."/>
            <person name="Aiden E.L."/>
            <person name="Borodovsky M."/>
            <person name="Worthington M."/>
        </authorList>
    </citation>
    <scope>NUCLEOTIDE SEQUENCE [LARGE SCALE GENOMIC DNA]</scope>
    <source>
        <strain evidence="11">PI 553951</strain>
    </source>
</reference>
<dbReference type="PANTHER" id="PTHR48060:SF24">
    <property type="entry name" value="NON-SPECIFIC SERINE_THREONINE PROTEIN KINASE"/>
    <property type="match status" value="1"/>
</dbReference>
<dbReference type="AlphaFoldDB" id="A0AAW1WXN7"/>
<dbReference type="FunFam" id="3.80.10.10:FF:000400">
    <property type="entry name" value="Nuclear pore complex protein NUP107"/>
    <property type="match status" value="1"/>
</dbReference>
<sequence length="192" mass="21690">MKSSTYYCSLASFFFCLYHLISLPNLAFASSASNSLTEAQALLKWKASFVNHTSHNPQLNSWVYLPNTKNSNNPKIKANPCIWTGISCNADGSVTNITIVNSSLQGTLHEFSFLSFPNLQYLNLSLNKLFDIIPPQIGSLSKLSHLDLSSNQLYGRIPPEIGHLRNLTILYLYRNNLSDCTYYAYYYVTNHM</sequence>
<evidence type="ECO:0000256" key="5">
    <source>
        <dbReference type="ARBA" id="ARBA00022729"/>
    </source>
</evidence>
<protein>
    <recommendedName>
        <fullName evidence="10">Leucine-rich repeat-containing N-terminal plant-type domain-containing protein</fullName>
    </recommendedName>
</protein>
<comment type="similarity">
    <text evidence="8">Belongs to the polygalacturonase-inhibiting protein family.</text>
</comment>
<evidence type="ECO:0000256" key="6">
    <source>
        <dbReference type="ARBA" id="ARBA00022737"/>
    </source>
</evidence>
<dbReference type="GO" id="GO:0016020">
    <property type="term" value="C:membrane"/>
    <property type="evidence" value="ECO:0007669"/>
    <property type="project" value="UniProtKB-SubCell"/>
</dbReference>
<feature type="chain" id="PRO_5043475229" description="Leucine-rich repeat-containing N-terminal plant-type domain-containing protein" evidence="9">
    <location>
        <begin position="30"/>
        <end position="192"/>
    </location>
</feature>
<accession>A0AAW1WXN7</accession>
<comment type="subcellular location">
    <subcellularLocation>
        <location evidence="2">Membrane</location>
    </subcellularLocation>
    <subcellularLocation>
        <location evidence="1">Secreted</location>
        <location evidence="1">Cell wall</location>
    </subcellularLocation>
</comment>
<organism evidence="11 12">
    <name type="scientific">Rubus argutus</name>
    <name type="common">Southern blackberry</name>
    <dbReference type="NCBI Taxonomy" id="59490"/>
    <lineage>
        <taxon>Eukaryota</taxon>
        <taxon>Viridiplantae</taxon>
        <taxon>Streptophyta</taxon>
        <taxon>Embryophyta</taxon>
        <taxon>Tracheophyta</taxon>
        <taxon>Spermatophyta</taxon>
        <taxon>Magnoliopsida</taxon>
        <taxon>eudicotyledons</taxon>
        <taxon>Gunneridae</taxon>
        <taxon>Pentapetalae</taxon>
        <taxon>rosids</taxon>
        <taxon>fabids</taxon>
        <taxon>Rosales</taxon>
        <taxon>Rosaceae</taxon>
        <taxon>Rosoideae</taxon>
        <taxon>Rosoideae incertae sedis</taxon>
        <taxon>Rubus</taxon>
    </lineage>
</organism>
<dbReference type="PANTHER" id="PTHR48060">
    <property type="entry name" value="DNA DAMAGE-REPAIR/TOLERATION PROTEIN DRT100"/>
    <property type="match status" value="1"/>
</dbReference>
<evidence type="ECO:0000256" key="4">
    <source>
        <dbReference type="ARBA" id="ARBA00022614"/>
    </source>
</evidence>
<feature type="signal peptide" evidence="9">
    <location>
        <begin position="1"/>
        <end position="29"/>
    </location>
</feature>
<dbReference type="EMBL" id="JBEDUW010000005">
    <property type="protein sequence ID" value="KAK9928879.1"/>
    <property type="molecule type" value="Genomic_DNA"/>
</dbReference>
<evidence type="ECO:0000313" key="12">
    <source>
        <dbReference type="Proteomes" id="UP001457282"/>
    </source>
</evidence>
<gene>
    <name evidence="11" type="ORF">M0R45_025997</name>
</gene>
<keyword evidence="4" id="KW-0433">Leucine-rich repeat</keyword>
<dbReference type="Pfam" id="PF13855">
    <property type="entry name" value="LRR_8"/>
    <property type="match status" value="1"/>
</dbReference>